<protein>
    <recommendedName>
        <fullName evidence="2">histidine kinase</fullName>
        <ecNumber evidence="2">2.7.13.3</ecNumber>
    </recommendedName>
</protein>
<evidence type="ECO:0000256" key="8">
    <source>
        <dbReference type="ARBA" id="ARBA00023012"/>
    </source>
</evidence>
<dbReference type="CDD" id="cd16917">
    <property type="entry name" value="HATPase_UhpB-NarQ-NarX-like"/>
    <property type="match status" value="1"/>
</dbReference>
<evidence type="ECO:0000256" key="3">
    <source>
        <dbReference type="ARBA" id="ARBA00022553"/>
    </source>
</evidence>
<dbReference type="CDD" id="cd00130">
    <property type="entry name" value="PAS"/>
    <property type="match status" value="1"/>
</dbReference>
<dbReference type="EC" id="2.7.13.3" evidence="2"/>
<evidence type="ECO:0000256" key="6">
    <source>
        <dbReference type="ARBA" id="ARBA00022777"/>
    </source>
</evidence>
<keyword evidence="3" id="KW-0597">Phosphoprotein</keyword>
<dbReference type="InterPro" id="IPR036890">
    <property type="entry name" value="HATPase_C_sf"/>
</dbReference>
<gene>
    <name evidence="10" type="ORF">DDF84_023440</name>
</gene>
<dbReference type="Pfam" id="PF02518">
    <property type="entry name" value="HATPase_c"/>
    <property type="match status" value="1"/>
</dbReference>
<dbReference type="GO" id="GO:0005524">
    <property type="term" value="F:ATP binding"/>
    <property type="evidence" value="ECO:0007669"/>
    <property type="project" value="UniProtKB-KW"/>
</dbReference>
<dbReference type="InterPro" id="IPR050482">
    <property type="entry name" value="Sensor_HK_TwoCompSys"/>
</dbReference>
<feature type="domain" description="PAS" evidence="9">
    <location>
        <begin position="100"/>
        <end position="170"/>
    </location>
</feature>
<dbReference type="SMART" id="SM00387">
    <property type="entry name" value="HATPase_c"/>
    <property type="match status" value="1"/>
</dbReference>
<proteinExistence type="predicted"/>
<keyword evidence="7" id="KW-0067">ATP-binding</keyword>
<dbReference type="Gene3D" id="3.30.565.10">
    <property type="entry name" value="Histidine kinase-like ATPase, C-terminal domain"/>
    <property type="match status" value="1"/>
</dbReference>
<dbReference type="Pfam" id="PF07730">
    <property type="entry name" value="HisKA_3"/>
    <property type="match status" value="1"/>
</dbReference>
<dbReference type="PANTHER" id="PTHR24421">
    <property type="entry name" value="NITRATE/NITRITE SENSOR PROTEIN NARX-RELATED"/>
    <property type="match status" value="1"/>
</dbReference>
<evidence type="ECO:0000256" key="2">
    <source>
        <dbReference type="ARBA" id="ARBA00012438"/>
    </source>
</evidence>
<sequence>MGRDPPSSSDGSLSWHCIFHAPRMITNDTRHASGVLARRSREHRPAWSGPPWRALHRNVGIARICIGGPMEDKPSHGAEPLKLRDVTDAMRRMSAAIETGHRCFRAITDGRGTALAVLAPDGHFVSVNHGAARLLGYTGAELIGRSLADMADDGDRAWIVDCLAASISCTLRSFNVVLHGRDNREASVLLHFQPVMDGRGNCSAVLVIFEEPVVLQQGLVDALMRSEADFRRLYTHLLTGQEHERKRLSSELHDGLGQALTLVKLMVEDALGRMRHGSAEQAESLLETTLLRIRETIGEVRHICNDLRPRLLDDLGLVPALEALCKQTQQCTGNLLVVFDCRIVENEVPDNLKADIFRIAQEAINNIIKHALATEINIVLRRAAKDILLTIQDNGIGFDDLSGSPDGPTFSGLGLLGMRERVESNGGSFALTSGEGSGTLVSAAWRV</sequence>
<dbReference type="Proteomes" id="UP000253772">
    <property type="component" value="Chromosome c2"/>
</dbReference>
<keyword evidence="4" id="KW-0808">Transferase</keyword>
<reference evidence="10 11" key="1">
    <citation type="submission" date="2019-03" db="EMBL/GenBank/DDBJ databases">
        <title>Comparative insights into the high quality Complete genome sequence of highly metal resistant Cupriavidus metallidurans strain BS1 isolated from a gold-copper mine.</title>
        <authorList>
            <person name="Mazhar H.S."/>
            <person name="Rensing C."/>
        </authorList>
    </citation>
    <scope>NUCLEOTIDE SEQUENCE [LARGE SCALE GENOMIC DNA]</scope>
    <source>
        <strain evidence="10 11">BS1</strain>
    </source>
</reference>
<evidence type="ECO:0000313" key="10">
    <source>
        <dbReference type="EMBL" id="QBP12643.1"/>
    </source>
</evidence>
<comment type="catalytic activity">
    <reaction evidence="1">
        <text>ATP + protein L-histidine = ADP + protein N-phospho-L-histidine.</text>
        <dbReference type="EC" id="2.7.13.3"/>
    </reaction>
</comment>
<keyword evidence="5" id="KW-0547">Nucleotide-binding</keyword>
<evidence type="ECO:0000256" key="7">
    <source>
        <dbReference type="ARBA" id="ARBA00022840"/>
    </source>
</evidence>
<keyword evidence="8" id="KW-0902">Two-component regulatory system</keyword>
<dbReference type="GO" id="GO:0016020">
    <property type="term" value="C:membrane"/>
    <property type="evidence" value="ECO:0007669"/>
    <property type="project" value="InterPro"/>
</dbReference>
<dbReference type="InterPro" id="IPR035965">
    <property type="entry name" value="PAS-like_dom_sf"/>
</dbReference>
<dbReference type="NCBIfam" id="TIGR00229">
    <property type="entry name" value="sensory_box"/>
    <property type="match status" value="1"/>
</dbReference>
<accession>A0A2L0X1B7</accession>
<dbReference type="PROSITE" id="PS50112">
    <property type="entry name" value="PAS"/>
    <property type="match status" value="1"/>
</dbReference>
<name>A0A2L0X1B7_9BURK</name>
<dbReference type="PANTHER" id="PTHR24421:SF10">
    <property type="entry name" value="NITRATE_NITRITE SENSOR PROTEIN NARQ"/>
    <property type="match status" value="1"/>
</dbReference>
<dbReference type="OrthoDB" id="9792869at2"/>
<organism evidence="10 11">
    <name type="scientific">Cupriavidus metallidurans</name>
    <dbReference type="NCBI Taxonomy" id="119219"/>
    <lineage>
        <taxon>Bacteria</taxon>
        <taxon>Pseudomonadati</taxon>
        <taxon>Pseudomonadota</taxon>
        <taxon>Betaproteobacteria</taxon>
        <taxon>Burkholderiales</taxon>
        <taxon>Burkholderiaceae</taxon>
        <taxon>Cupriavidus</taxon>
    </lineage>
</organism>
<dbReference type="InterPro" id="IPR013656">
    <property type="entry name" value="PAS_4"/>
</dbReference>
<dbReference type="InterPro" id="IPR003594">
    <property type="entry name" value="HATPase_dom"/>
</dbReference>
<dbReference type="Pfam" id="PF08448">
    <property type="entry name" value="PAS_4"/>
    <property type="match status" value="1"/>
</dbReference>
<keyword evidence="6" id="KW-0418">Kinase</keyword>
<dbReference type="Gene3D" id="1.20.5.1930">
    <property type="match status" value="1"/>
</dbReference>
<dbReference type="Gene3D" id="3.30.450.20">
    <property type="entry name" value="PAS domain"/>
    <property type="match status" value="1"/>
</dbReference>
<dbReference type="InterPro" id="IPR000014">
    <property type="entry name" value="PAS"/>
</dbReference>
<dbReference type="SUPFAM" id="SSF55785">
    <property type="entry name" value="PYP-like sensor domain (PAS domain)"/>
    <property type="match status" value="1"/>
</dbReference>
<dbReference type="SUPFAM" id="SSF55874">
    <property type="entry name" value="ATPase domain of HSP90 chaperone/DNA topoisomerase II/histidine kinase"/>
    <property type="match status" value="1"/>
</dbReference>
<dbReference type="EMBL" id="CP037901">
    <property type="protein sequence ID" value="QBP12643.1"/>
    <property type="molecule type" value="Genomic_DNA"/>
</dbReference>
<evidence type="ECO:0000256" key="4">
    <source>
        <dbReference type="ARBA" id="ARBA00022679"/>
    </source>
</evidence>
<evidence type="ECO:0000313" key="11">
    <source>
        <dbReference type="Proteomes" id="UP000253772"/>
    </source>
</evidence>
<dbReference type="SMART" id="SM00091">
    <property type="entry name" value="PAS"/>
    <property type="match status" value="1"/>
</dbReference>
<dbReference type="GO" id="GO:0000155">
    <property type="term" value="F:phosphorelay sensor kinase activity"/>
    <property type="evidence" value="ECO:0007669"/>
    <property type="project" value="InterPro"/>
</dbReference>
<dbReference type="GO" id="GO:0046983">
    <property type="term" value="F:protein dimerization activity"/>
    <property type="evidence" value="ECO:0007669"/>
    <property type="project" value="InterPro"/>
</dbReference>
<evidence type="ECO:0000256" key="5">
    <source>
        <dbReference type="ARBA" id="ARBA00022741"/>
    </source>
</evidence>
<evidence type="ECO:0000256" key="1">
    <source>
        <dbReference type="ARBA" id="ARBA00000085"/>
    </source>
</evidence>
<dbReference type="AlphaFoldDB" id="A0A2L0X1B7"/>
<dbReference type="InterPro" id="IPR011712">
    <property type="entry name" value="Sig_transdc_His_kin_sub3_dim/P"/>
</dbReference>
<evidence type="ECO:0000259" key="9">
    <source>
        <dbReference type="PROSITE" id="PS50112"/>
    </source>
</evidence>